<keyword evidence="5" id="KW-0325">Glycoprotein</keyword>
<evidence type="ECO:0000313" key="8">
    <source>
        <dbReference type="EMBL" id="OWF53027.1"/>
    </source>
</evidence>
<proteinExistence type="predicted"/>
<dbReference type="PANTHER" id="PTHR23301:SF0">
    <property type="entry name" value="CHITIN-BINDING TYPE-2 DOMAIN-CONTAINING PROTEIN-RELATED"/>
    <property type="match status" value="1"/>
</dbReference>
<dbReference type="Gene3D" id="2.170.140.10">
    <property type="entry name" value="Chitin binding domain"/>
    <property type="match status" value="2"/>
</dbReference>
<dbReference type="GO" id="GO:0005576">
    <property type="term" value="C:extracellular region"/>
    <property type="evidence" value="ECO:0007669"/>
    <property type="project" value="InterPro"/>
</dbReference>
<keyword evidence="2 6" id="KW-0732">Signal</keyword>
<accession>A0A210QW89</accession>
<dbReference type="EMBL" id="NEDP02001538">
    <property type="protein sequence ID" value="OWF53027.1"/>
    <property type="molecule type" value="Genomic_DNA"/>
</dbReference>
<dbReference type="InterPro" id="IPR002557">
    <property type="entry name" value="Chitin-bd_dom"/>
</dbReference>
<dbReference type="AlphaFoldDB" id="A0A210QW89"/>
<feature type="domain" description="Chitin-binding type-2" evidence="7">
    <location>
        <begin position="29"/>
        <end position="86"/>
    </location>
</feature>
<evidence type="ECO:0000256" key="6">
    <source>
        <dbReference type="SAM" id="SignalP"/>
    </source>
</evidence>
<dbReference type="InterPro" id="IPR036508">
    <property type="entry name" value="Chitin-bd_dom_sf"/>
</dbReference>
<feature type="signal peptide" evidence="6">
    <location>
        <begin position="1"/>
        <end position="24"/>
    </location>
</feature>
<keyword evidence="3" id="KW-0677">Repeat</keyword>
<evidence type="ECO:0000256" key="3">
    <source>
        <dbReference type="ARBA" id="ARBA00022737"/>
    </source>
</evidence>
<evidence type="ECO:0000256" key="4">
    <source>
        <dbReference type="ARBA" id="ARBA00023157"/>
    </source>
</evidence>
<dbReference type="Pfam" id="PF01607">
    <property type="entry name" value="CBM_14"/>
    <property type="match status" value="2"/>
</dbReference>
<dbReference type="SUPFAM" id="SSF57625">
    <property type="entry name" value="Invertebrate chitin-binding proteins"/>
    <property type="match status" value="2"/>
</dbReference>
<evidence type="ECO:0000256" key="5">
    <source>
        <dbReference type="ARBA" id="ARBA00023180"/>
    </source>
</evidence>
<dbReference type="Proteomes" id="UP000242188">
    <property type="component" value="Unassembled WGS sequence"/>
</dbReference>
<sequence>MFTSKAFVIACCLYTLGSLMTVSGTPAPGSFCSMKANGDYRHPMDCYEHIKCSNGIAHVFDCPASTLWDDSKKRCENTSDLPSCNSPFTCVGRADGSYANPTECTSYYVCDEQITHLMQCPATTHYDPTMKVCDHAVNVPCP</sequence>
<evidence type="ECO:0000313" key="9">
    <source>
        <dbReference type="Proteomes" id="UP000242188"/>
    </source>
</evidence>
<keyword evidence="9" id="KW-1185">Reference proteome</keyword>
<comment type="caution">
    <text evidence="8">The sequence shown here is derived from an EMBL/GenBank/DDBJ whole genome shotgun (WGS) entry which is preliminary data.</text>
</comment>
<feature type="chain" id="PRO_5012351996" evidence="6">
    <location>
        <begin position="25"/>
        <end position="142"/>
    </location>
</feature>
<evidence type="ECO:0000256" key="2">
    <source>
        <dbReference type="ARBA" id="ARBA00022729"/>
    </source>
</evidence>
<dbReference type="GO" id="GO:0008061">
    <property type="term" value="F:chitin binding"/>
    <property type="evidence" value="ECO:0007669"/>
    <property type="project" value="UniProtKB-KW"/>
</dbReference>
<reference evidence="8 9" key="1">
    <citation type="journal article" date="2017" name="Nat. Ecol. Evol.">
        <title>Scallop genome provides insights into evolution of bilaterian karyotype and development.</title>
        <authorList>
            <person name="Wang S."/>
            <person name="Zhang J."/>
            <person name="Jiao W."/>
            <person name="Li J."/>
            <person name="Xun X."/>
            <person name="Sun Y."/>
            <person name="Guo X."/>
            <person name="Huan P."/>
            <person name="Dong B."/>
            <person name="Zhang L."/>
            <person name="Hu X."/>
            <person name="Sun X."/>
            <person name="Wang J."/>
            <person name="Zhao C."/>
            <person name="Wang Y."/>
            <person name="Wang D."/>
            <person name="Huang X."/>
            <person name="Wang R."/>
            <person name="Lv J."/>
            <person name="Li Y."/>
            <person name="Zhang Z."/>
            <person name="Liu B."/>
            <person name="Lu W."/>
            <person name="Hui Y."/>
            <person name="Liang J."/>
            <person name="Zhou Z."/>
            <person name="Hou R."/>
            <person name="Li X."/>
            <person name="Liu Y."/>
            <person name="Li H."/>
            <person name="Ning X."/>
            <person name="Lin Y."/>
            <person name="Zhao L."/>
            <person name="Xing Q."/>
            <person name="Dou J."/>
            <person name="Li Y."/>
            <person name="Mao J."/>
            <person name="Guo H."/>
            <person name="Dou H."/>
            <person name="Li T."/>
            <person name="Mu C."/>
            <person name="Jiang W."/>
            <person name="Fu Q."/>
            <person name="Fu X."/>
            <person name="Miao Y."/>
            <person name="Liu J."/>
            <person name="Yu Q."/>
            <person name="Li R."/>
            <person name="Liao H."/>
            <person name="Li X."/>
            <person name="Kong Y."/>
            <person name="Jiang Z."/>
            <person name="Chourrout D."/>
            <person name="Li R."/>
            <person name="Bao Z."/>
        </authorList>
    </citation>
    <scope>NUCLEOTIDE SEQUENCE [LARGE SCALE GENOMIC DNA]</scope>
    <source>
        <strain evidence="8 9">PY_sf001</strain>
    </source>
</reference>
<keyword evidence="1" id="KW-0147">Chitin-binding</keyword>
<dbReference type="OrthoDB" id="6044829at2759"/>
<protein>
    <submittedName>
        <fullName evidence="8">Endochitinase</fullName>
    </submittedName>
</protein>
<name>A0A210QW89_MIZYE</name>
<evidence type="ECO:0000256" key="1">
    <source>
        <dbReference type="ARBA" id="ARBA00022669"/>
    </source>
</evidence>
<dbReference type="PROSITE" id="PS50940">
    <property type="entry name" value="CHIT_BIND_II"/>
    <property type="match status" value="2"/>
</dbReference>
<organism evidence="8 9">
    <name type="scientific">Mizuhopecten yessoensis</name>
    <name type="common">Japanese scallop</name>
    <name type="synonym">Patinopecten yessoensis</name>
    <dbReference type="NCBI Taxonomy" id="6573"/>
    <lineage>
        <taxon>Eukaryota</taxon>
        <taxon>Metazoa</taxon>
        <taxon>Spiralia</taxon>
        <taxon>Lophotrochozoa</taxon>
        <taxon>Mollusca</taxon>
        <taxon>Bivalvia</taxon>
        <taxon>Autobranchia</taxon>
        <taxon>Pteriomorphia</taxon>
        <taxon>Pectinida</taxon>
        <taxon>Pectinoidea</taxon>
        <taxon>Pectinidae</taxon>
        <taxon>Mizuhopecten</taxon>
    </lineage>
</organism>
<dbReference type="InterPro" id="IPR051940">
    <property type="entry name" value="Chitin_bind-dev_reg"/>
</dbReference>
<keyword evidence="4" id="KW-1015">Disulfide bond</keyword>
<evidence type="ECO:0000259" key="7">
    <source>
        <dbReference type="PROSITE" id="PS50940"/>
    </source>
</evidence>
<gene>
    <name evidence="8" type="ORF">KP79_PYT22403</name>
</gene>
<feature type="domain" description="Chitin-binding type-2" evidence="7">
    <location>
        <begin position="87"/>
        <end position="142"/>
    </location>
</feature>
<dbReference type="PANTHER" id="PTHR23301">
    <property type="entry name" value="CHITIN BINDING PERITROPHIN-A"/>
    <property type="match status" value="1"/>
</dbReference>
<dbReference type="SMART" id="SM00494">
    <property type="entry name" value="ChtBD2"/>
    <property type="match status" value="2"/>
</dbReference>